<evidence type="ECO:0000313" key="1">
    <source>
        <dbReference type="EMBL" id="MDM8563914.1"/>
    </source>
</evidence>
<comment type="caution">
    <text evidence="1">The sequence shown here is derived from an EMBL/GenBank/DDBJ whole genome shotgun (WGS) entry which is preliminary data.</text>
</comment>
<dbReference type="EMBL" id="JAUCGM010000960">
    <property type="protein sequence ID" value="MDM8563914.1"/>
    <property type="molecule type" value="Genomic_DNA"/>
</dbReference>
<evidence type="ECO:0000313" key="2">
    <source>
        <dbReference type="Proteomes" id="UP001171945"/>
    </source>
</evidence>
<dbReference type="Proteomes" id="UP001171945">
    <property type="component" value="Unassembled WGS sequence"/>
</dbReference>
<keyword evidence="2" id="KW-1185">Reference proteome</keyword>
<proteinExistence type="predicted"/>
<protein>
    <submittedName>
        <fullName evidence="1">Uncharacterized protein</fullName>
    </submittedName>
</protein>
<reference evidence="1" key="1">
    <citation type="submission" date="2023-06" db="EMBL/GenBank/DDBJ databases">
        <title>Uncultivated large filamentous bacteria from sulfidic sediments reveal new species and different genomic features in energy metabolism and defense.</title>
        <authorList>
            <person name="Fonseca A."/>
        </authorList>
    </citation>
    <scope>NUCLEOTIDE SEQUENCE</scope>
    <source>
        <strain evidence="1">HSG4</strain>
    </source>
</reference>
<accession>A0ABT7VWG1</accession>
<gene>
    <name evidence="1" type="ORF">QUF54_11225</name>
</gene>
<sequence length="149" mass="17186">MNLEKKLEIQYPTIPSVLPDLWILSTSASDIFLSSFGATAKPEWGDGVYFLAEALNTRIIAINRLPKTPETLYLRMLGKGKVQKQAIEEFLTLLPENSPLRQYTLKMLFMYRIYLEGKTDLTEDEKELFMNLSQAYVTWETETLQKGQL</sequence>
<organism evidence="1 2">
    <name type="scientific">Candidatus Marithioploca araucensis</name>
    <dbReference type="NCBI Taxonomy" id="70273"/>
    <lineage>
        <taxon>Bacteria</taxon>
        <taxon>Pseudomonadati</taxon>
        <taxon>Pseudomonadota</taxon>
        <taxon>Gammaproteobacteria</taxon>
        <taxon>Thiotrichales</taxon>
        <taxon>Thiotrichaceae</taxon>
        <taxon>Candidatus Marithioploca</taxon>
    </lineage>
</organism>
<name>A0ABT7VWG1_9GAMM</name>
<feature type="non-terminal residue" evidence="1">
    <location>
        <position position="149"/>
    </location>
</feature>